<organism evidence="1">
    <name type="scientific">viral metagenome</name>
    <dbReference type="NCBI Taxonomy" id="1070528"/>
    <lineage>
        <taxon>unclassified sequences</taxon>
        <taxon>metagenomes</taxon>
        <taxon>organismal metagenomes</taxon>
    </lineage>
</organism>
<dbReference type="AlphaFoldDB" id="A0A6C0CWL6"/>
<protein>
    <submittedName>
        <fullName evidence="1">Uncharacterized protein</fullName>
    </submittedName>
</protein>
<accession>A0A6C0CWL6</accession>
<dbReference type="EMBL" id="MN739499">
    <property type="protein sequence ID" value="QHT08613.1"/>
    <property type="molecule type" value="Genomic_DNA"/>
</dbReference>
<evidence type="ECO:0000313" key="1">
    <source>
        <dbReference type="EMBL" id="QHT08613.1"/>
    </source>
</evidence>
<reference evidence="1" key="1">
    <citation type="journal article" date="2020" name="Nature">
        <title>Giant virus diversity and host interactions through global metagenomics.</title>
        <authorList>
            <person name="Schulz F."/>
            <person name="Roux S."/>
            <person name="Paez-Espino D."/>
            <person name="Jungbluth S."/>
            <person name="Walsh D.A."/>
            <person name="Denef V.J."/>
            <person name="McMahon K.D."/>
            <person name="Konstantinidis K.T."/>
            <person name="Eloe-Fadrosh E.A."/>
            <person name="Kyrpides N.C."/>
            <person name="Woyke T."/>
        </authorList>
    </citation>
    <scope>NUCLEOTIDE SEQUENCE</scope>
    <source>
        <strain evidence="1">GVMAG-M-3300023109-53</strain>
    </source>
</reference>
<proteinExistence type="predicted"/>
<sequence length="124" mass="15528">MNIELTEFTFDYKLNKLLKLNLNPISFQQTKLNIYYYNLYYYFEYFFQFVLIARQRRENILNQYKSTSYIPYIEDLYCPFSDSKTHYSFIYIGNTYNKFKNYIYNNVDKYNPILTSLLKYWYNF</sequence>
<name>A0A6C0CWL6_9ZZZZ</name>